<dbReference type="Proteomes" id="UP000003704">
    <property type="component" value="Unassembled WGS sequence"/>
</dbReference>
<keyword evidence="2" id="KW-1185">Reference proteome</keyword>
<reference evidence="1 2" key="1">
    <citation type="journal article" date="2012" name="J. Bacteriol.">
        <title>Genome Sequence of n-Alkane-Degrading Hydrocarboniphaga effusa Strain AP103T (ATCC BAA-332T).</title>
        <authorList>
            <person name="Chang H.K."/>
            <person name="Zylstra G.J."/>
            <person name="Chae J.C."/>
        </authorList>
    </citation>
    <scope>NUCLEOTIDE SEQUENCE [LARGE SCALE GENOMIC DNA]</scope>
    <source>
        <strain evidence="1 2">AP103</strain>
    </source>
</reference>
<comment type="caution">
    <text evidence="1">The sequence shown here is derived from an EMBL/GenBank/DDBJ whole genome shotgun (WGS) entry which is preliminary data.</text>
</comment>
<dbReference type="PIRSF" id="PIRSF000039">
    <property type="entry name" value="Phenol_monooxy_K"/>
    <property type="match status" value="1"/>
</dbReference>
<evidence type="ECO:0000313" key="1">
    <source>
        <dbReference type="EMBL" id="EIT70984.1"/>
    </source>
</evidence>
<dbReference type="Pfam" id="PF06099">
    <property type="entry name" value="Phenol_hyd_sub"/>
    <property type="match status" value="1"/>
</dbReference>
<dbReference type="STRING" id="1172194.WQQ_11210"/>
<dbReference type="RefSeq" id="WP_007184076.1">
    <property type="nucleotide sequence ID" value="NZ_AKGD01000001.1"/>
</dbReference>
<dbReference type="AlphaFoldDB" id="I7ZGH9"/>
<organism evidence="1 2">
    <name type="scientific">Hydrocarboniphaga effusa AP103</name>
    <dbReference type="NCBI Taxonomy" id="1172194"/>
    <lineage>
        <taxon>Bacteria</taxon>
        <taxon>Pseudomonadati</taxon>
        <taxon>Pseudomonadota</taxon>
        <taxon>Gammaproteobacteria</taxon>
        <taxon>Nevskiales</taxon>
        <taxon>Nevskiaceae</taxon>
        <taxon>Hydrocarboniphaga</taxon>
    </lineage>
</organism>
<name>I7ZGH9_9GAMM</name>
<dbReference type="InterPro" id="IPR010353">
    <property type="entry name" value="DmpK"/>
</dbReference>
<dbReference type="OrthoDB" id="8564678at2"/>
<evidence type="ECO:0008006" key="3">
    <source>
        <dbReference type="Google" id="ProtNLM"/>
    </source>
</evidence>
<proteinExistence type="predicted"/>
<accession>I7ZGH9</accession>
<protein>
    <recommendedName>
        <fullName evidence="3">Phenol hydroxylase subunit</fullName>
    </recommendedName>
</protein>
<dbReference type="EMBL" id="AKGD01000001">
    <property type="protein sequence ID" value="EIT70984.1"/>
    <property type="molecule type" value="Genomic_DNA"/>
</dbReference>
<gene>
    <name evidence="1" type="ORF">WQQ_11210</name>
</gene>
<sequence>MNPSPSKALFGEVDTNVRFVRRQRTNEHGYVEFSFGIGSADLMVELVLSEADFAEFCATNRCIELTPEQALAVELEQAKWRYGRPGLTE</sequence>
<evidence type="ECO:0000313" key="2">
    <source>
        <dbReference type="Proteomes" id="UP000003704"/>
    </source>
</evidence>